<dbReference type="STRING" id="755732.Fluta_3092"/>
<protein>
    <recommendedName>
        <fullName evidence="3">N-acetyltransferase domain-containing protein</fullName>
    </recommendedName>
</protein>
<dbReference type="RefSeq" id="WP_013687834.1">
    <property type="nucleotide sequence ID" value="NC_015321.1"/>
</dbReference>
<dbReference type="OrthoDB" id="187903at2"/>
<dbReference type="KEGG" id="fte:Fluta_3092"/>
<organism evidence="1 2">
    <name type="scientific">Fluviicola taffensis (strain DSM 16823 / NCIMB 13979 / RW262)</name>
    <dbReference type="NCBI Taxonomy" id="755732"/>
    <lineage>
        <taxon>Bacteria</taxon>
        <taxon>Pseudomonadati</taxon>
        <taxon>Bacteroidota</taxon>
        <taxon>Flavobacteriia</taxon>
        <taxon>Flavobacteriales</taxon>
        <taxon>Crocinitomicaceae</taxon>
        <taxon>Fluviicola</taxon>
    </lineage>
</organism>
<dbReference type="HOGENOM" id="CLU_120432_0_0_10"/>
<dbReference type="EMBL" id="CP002542">
    <property type="protein sequence ID" value="AEA45067.1"/>
    <property type="molecule type" value="Genomic_DNA"/>
</dbReference>
<dbReference type="Gene3D" id="3.40.630.30">
    <property type="match status" value="1"/>
</dbReference>
<name>F2IKE1_FLUTR</name>
<dbReference type="Proteomes" id="UP000007463">
    <property type="component" value="Chromosome"/>
</dbReference>
<reference evidence="2" key="2">
    <citation type="submission" date="2011-02" db="EMBL/GenBank/DDBJ databases">
        <title>The complete genome of Fluviicola taffensis DSM 16823.</title>
        <authorList>
            <consortium name="US DOE Joint Genome Institute (JGI-PGF)"/>
            <person name="Lucas S."/>
            <person name="Copeland A."/>
            <person name="Lapidus A."/>
            <person name="Bruce D."/>
            <person name="Goodwin L."/>
            <person name="Pitluck S."/>
            <person name="Kyrpides N."/>
            <person name="Mavromatis K."/>
            <person name="Ivanova N."/>
            <person name="Mikhailova N."/>
            <person name="Pagani I."/>
            <person name="Chertkov O."/>
            <person name="Detter J.C."/>
            <person name="Han C."/>
            <person name="Tapia R."/>
            <person name="Land M."/>
            <person name="Hauser L."/>
            <person name="Markowitz V."/>
            <person name="Cheng J.-F."/>
            <person name="Hugenholtz P."/>
            <person name="Woyke T."/>
            <person name="Wu D."/>
            <person name="Tindall B."/>
            <person name="Pomrenke H.G."/>
            <person name="Brambilla E."/>
            <person name="Klenk H.-P."/>
            <person name="Eisen J.A."/>
        </authorList>
    </citation>
    <scope>NUCLEOTIDE SEQUENCE [LARGE SCALE GENOMIC DNA]</scope>
    <source>
        <strain evidence="2">DSM 16823 / RW262 / RW262</strain>
    </source>
</reference>
<evidence type="ECO:0000313" key="2">
    <source>
        <dbReference type="Proteomes" id="UP000007463"/>
    </source>
</evidence>
<dbReference type="SUPFAM" id="SSF55729">
    <property type="entry name" value="Acyl-CoA N-acyltransferases (Nat)"/>
    <property type="match status" value="1"/>
</dbReference>
<keyword evidence="2" id="KW-1185">Reference proteome</keyword>
<dbReference type="InterPro" id="IPR016181">
    <property type="entry name" value="Acyl_CoA_acyltransferase"/>
</dbReference>
<dbReference type="eggNOG" id="COG0454">
    <property type="taxonomic scope" value="Bacteria"/>
</dbReference>
<accession>F2IKE1</accession>
<evidence type="ECO:0000313" key="1">
    <source>
        <dbReference type="EMBL" id="AEA45067.1"/>
    </source>
</evidence>
<gene>
    <name evidence="1" type="ordered locus">Fluta_3092</name>
</gene>
<proteinExistence type="predicted"/>
<reference evidence="1 2" key="1">
    <citation type="journal article" date="2011" name="Stand. Genomic Sci.">
        <title>Complete genome sequence of the gliding freshwater bacterium Fluviicola taffensis type strain (RW262).</title>
        <authorList>
            <person name="Woyke T."/>
            <person name="Chertkov O."/>
            <person name="Lapidus A."/>
            <person name="Nolan M."/>
            <person name="Lucas S."/>
            <person name="Del Rio T.G."/>
            <person name="Tice H."/>
            <person name="Cheng J.F."/>
            <person name="Tapia R."/>
            <person name="Han C."/>
            <person name="Goodwin L."/>
            <person name="Pitluck S."/>
            <person name="Liolios K."/>
            <person name="Pagani I."/>
            <person name="Ivanova N."/>
            <person name="Huntemann M."/>
            <person name="Mavromatis K."/>
            <person name="Mikhailova N."/>
            <person name="Pati A."/>
            <person name="Chen A."/>
            <person name="Palaniappan K."/>
            <person name="Land M."/>
            <person name="Hauser L."/>
            <person name="Brambilla E.M."/>
            <person name="Rohde M."/>
            <person name="Mwirichia R."/>
            <person name="Sikorski J."/>
            <person name="Tindall B.J."/>
            <person name="Goker M."/>
            <person name="Bristow J."/>
            <person name="Eisen J.A."/>
            <person name="Markowitz V."/>
            <person name="Hugenholtz P."/>
            <person name="Klenk H.P."/>
            <person name="Kyrpides N.C."/>
        </authorList>
    </citation>
    <scope>NUCLEOTIDE SEQUENCE [LARGE SCALE GENOMIC DNA]</scope>
    <source>
        <strain evidence="2">DSM 16823 / RW262 / RW262</strain>
    </source>
</reference>
<sequence length="196" mass="22911">MDQLTYQLATGKDILPLIPSLGQLRISVFYDFPYLYEGSLEYEQAYLQIYSKNSRSIAFGVFDGEKPVGATTGIPLTAESTEIQQPFIDRGLNLDEIFYFGESILLAEYRSRGLGHLFFDVREKHALENGFKTTAFCSVIRSENHPLRPVDYRPNDAFWIKRGYTKQDFSCKMSWLDRNEREETEKELLFWTKEWK</sequence>
<dbReference type="AlphaFoldDB" id="F2IKE1"/>
<evidence type="ECO:0008006" key="3">
    <source>
        <dbReference type="Google" id="ProtNLM"/>
    </source>
</evidence>